<evidence type="ECO:0000313" key="4">
    <source>
        <dbReference type="Proteomes" id="UP000663881"/>
    </source>
</evidence>
<name>A0A819RSA7_9BILA</name>
<dbReference type="GO" id="GO:0005576">
    <property type="term" value="C:extracellular region"/>
    <property type="evidence" value="ECO:0007669"/>
    <property type="project" value="InterPro"/>
</dbReference>
<dbReference type="Proteomes" id="UP000663881">
    <property type="component" value="Unassembled WGS sequence"/>
</dbReference>
<dbReference type="PROSITE" id="PS50005">
    <property type="entry name" value="TPR"/>
    <property type="match status" value="1"/>
</dbReference>
<proteinExistence type="predicted"/>
<evidence type="ECO:0000313" key="3">
    <source>
        <dbReference type="EMBL" id="CAF4049609.1"/>
    </source>
</evidence>
<dbReference type="Gene3D" id="3.90.176.10">
    <property type="entry name" value="Toxin ADP-ribosyltransferase, Chain A, domain 1"/>
    <property type="match status" value="1"/>
</dbReference>
<accession>A0A819RSA7</accession>
<evidence type="ECO:0000256" key="1">
    <source>
        <dbReference type="PROSITE-ProRule" id="PRU00339"/>
    </source>
</evidence>
<sequence>MGTNVYSSKDNQSMHNSLNSEFILYQVLLQQILNGESSLTKVPSSILKYFEPDDKTDQKIMKEFDKEYEPSKAIHWYTKESCIYKILNKALRTQNIDDINPFGYFIRDLDTQLEKEHKLFVKQQNKSSIQVYRGQFISKDELNRLKTTQGELISMNSFLSTSTNKTKAVEFATSRPPPTDQLTPILLEINVDLNAFTKPFADIKHLSAFSEEEEILFMFGAIFRLDQIYYNKEVKLWIANLTLCTLADQDVKQLTSTLDDQLDGQNQLIALGNYFTQMMKYDQAKEHFEKILKNNLTKDPIELAYCHHGLSRVNKKQMDYISGKKNIEKSLDYLIKNAKEKDHPLISQCYNDLGKIYLKEKNYLSSFKFYEKA</sequence>
<comment type="caution">
    <text evidence="3">The sequence shown here is derived from an EMBL/GenBank/DDBJ whole genome shotgun (WGS) entry which is preliminary data.</text>
</comment>
<dbReference type="AlphaFoldDB" id="A0A819RSA7"/>
<dbReference type="InterPro" id="IPR019734">
    <property type="entry name" value="TPR_rpt"/>
</dbReference>
<feature type="non-terminal residue" evidence="3">
    <location>
        <position position="373"/>
    </location>
</feature>
<dbReference type="InterPro" id="IPR003540">
    <property type="entry name" value="ADP-ribosyltransferase"/>
</dbReference>
<dbReference type="SUPFAM" id="SSF48452">
    <property type="entry name" value="TPR-like"/>
    <property type="match status" value="1"/>
</dbReference>
<dbReference type="PROSITE" id="PS50293">
    <property type="entry name" value="TPR_REGION"/>
    <property type="match status" value="1"/>
</dbReference>
<dbReference type="SUPFAM" id="SSF56399">
    <property type="entry name" value="ADP-ribosylation"/>
    <property type="match status" value="1"/>
</dbReference>
<keyword evidence="1" id="KW-0802">TPR repeat</keyword>
<dbReference type="PROSITE" id="PS51996">
    <property type="entry name" value="TR_MART"/>
    <property type="match status" value="1"/>
</dbReference>
<feature type="domain" description="ADP ribosyltransferase" evidence="2">
    <location>
        <begin position="71"/>
        <end position="230"/>
    </location>
</feature>
<gene>
    <name evidence="3" type="ORF">OKA104_LOCUS32699</name>
</gene>
<dbReference type="InterPro" id="IPR011990">
    <property type="entry name" value="TPR-like_helical_dom_sf"/>
</dbReference>
<evidence type="ECO:0000259" key="2">
    <source>
        <dbReference type="Pfam" id="PF03496"/>
    </source>
</evidence>
<protein>
    <recommendedName>
        <fullName evidence="2">ADP ribosyltransferase domain-containing protein</fullName>
    </recommendedName>
</protein>
<reference evidence="3" key="1">
    <citation type="submission" date="2021-02" db="EMBL/GenBank/DDBJ databases">
        <authorList>
            <person name="Nowell W R."/>
        </authorList>
    </citation>
    <scope>NUCLEOTIDE SEQUENCE</scope>
</reference>
<dbReference type="Gene3D" id="1.25.40.10">
    <property type="entry name" value="Tetratricopeptide repeat domain"/>
    <property type="match status" value="1"/>
</dbReference>
<dbReference type="EMBL" id="CAJOAY010003985">
    <property type="protein sequence ID" value="CAF4049609.1"/>
    <property type="molecule type" value="Genomic_DNA"/>
</dbReference>
<feature type="repeat" description="TPR" evidence="1">
    <location>
        <begin position="265"/>
        <end position="298"/>
    </location>
</feature>
<dbReference type="Pfam" id="PF03496">
    <property type="entry name" value="ADPrib_exo_Tox"/>
    <property type="match status" value="1"/>
</dbReference>
<organism evidence="3 4">
    <name type="scientific">Adineta steineri</name>
    <dbReference type="NCBI Taxonomy" id="433720"/>
    <lineage>
        <taxon>Eukaryota</taxon>
        <taxon>Metazoa</taxon>
        <taxon>Spiralia</taxon>
        <taxon>Gnathifera</taxon>
        <taxon>Rotifera</taxon>
        <taxon>Eurotatoria</taxon>
        <taxon>Bdelloidea</taxon>
        <taxon>Adinetida</taxon>
        <taxon>Adinetidae</taxon>
        <taxon>Adineta</taxon>
    </lineage>
</organism>